<comment type="caution">
    <text evidence="2">The sequence shown here is derived from an EMBL/GenBank/DDBJ whole genome shotgun (WGS) entry which is preliminary data.</text>
</comment>
<proteinExistence type="predicted"/>
<evidence type="ECO:0000313" key="3">
    <source>
        <dbReference type="Proteomes" id="UP000243589"/>
    </source>
</evidence>
<evidence type="ECO:0000313" key="2">
    <source>
        <dbReference type="EMBL" id="KXZ59597.1"/>
    </source>
</evidence>
<dbReference type="PATRIC" id="fig|479117.4.peg.65"/>
<gene>
    <name evidence="2" type="ORF">Bravens_00066</name>
</gene>
<name>A0A150HBR8_9MICO</name>
<organism evidence="2 3">
    <name type="scientific">Brevibacterium ravenspurgense</name>
    <dbReference type="NCBI Taxonomy" id="479117"/>
    <lineage>
        <taxon>Bacteria</taxon>
        <taxon>Bacillati</taxon>
        <taxon>Actinomycetota</taxon>
        <taxon>Actinomycetes</taxon>
        <taxon>Micrococcales</taxon>
        <taxon>Brevibacteriaceae</taxon>
        <taxon>Brevibacterium</taxon>
    </lineage>
</organism>
<dbReference type="Proteomes" id="UP000243589">
    <property type="component" value="Unassembled WGS sequence"/>
</dbReference>
<feature type="region of interest" description="Disordered" evidence="1">
    <location>
        <begin position="1"/>
        <end position="24"/>
    </location>
</feature>
<dbReference type="AlphaFoldDB" id="A0A150HBR8"/>
<sequence length="173" mass="19267">MSTHRGNTGTGTSDDVDPTDGWGEVPEADRPLWSRYMLDHCPAFPGATIMNFIAGSVVKGGTRVPQSWKDTAAELHNAGFSPIQYFLLAELLTSARKQGELRETLHGHLFKQWFGDPYPDFRLNADAWRPWLQRLQNAQSPSRALSHILHGWNLPPLGTVRFTKGGNTQVVSD</sequence>
<dbReference type="EMBL" id="LQQC01000002">
    <property type="protein sequence ID" value="KXZ59597.1"/>
    <property type="molecule type" value="Genomic_DNA"/>
</dbReference>
<keyword evidence="3" id="KW-1185">Reference proteome</keyword>
<protein>
    <submittedName>
        <fullName evidence="2">Uncharacterized protein</fullName>
    </submittedName>
</protein>
<accession>A0A150HBR8</accession>
<evidence type="ECO:0000256" key="1">
    <source>
        <dbReference type="SAM" id="MobiDB-lite"/>
    </source>
</evidence>
<reference evidence="2 3" key="1">
    <citation type="submission" date="2016-01" db="EMBL/GenBank/DDBJ databases">
        <title>Use of Whole Genome Sequencing to ascertain that Brevibacterium massiliense (Roux, Raoult 2009) is a later heterotypic synonym of Brevibacterium ravenspurgense (Mages 2008).</title>
        <authorList>
            <person name="Bernier A.-M."/>
            <person name="Burdz T."/>
            <person name="Huynh C."/>
            <person name="Pachecho A.L."/>
            <person name="Wiebe D."/>
            <person name="Bonner C."/>
            <person name="Bernard K."/>
        </authorList>
    </citation>
    <scope>NUCLEOTIDE SEQUENCE [LARGE SCALE GENOMIC DNA]</scope>
    <source>
        <strain evidence="2 3">CCUG56047</strain>
    </source>
</reference>
<feature type="compositionally biased region" description="Polar residues" evidence="1">
    <location>
        <begin position="1"/>
        <end position="13"/>
    </location>
</feature>
<dbReference type="RefSeq" id="WP_244878085.1">
    <property type="nucleotide sequence ID" value="NZ_LQQC01000002.1"/>
</dbReference>